<feature type="region of interest" description="Disordered" evidence="1">
    <location>
        <begin position="177"/>
        <end position="201"/>
    </location>
</feature>
<dbReference type="AlphaFoldDB" id="A0A815UHX7"/>
<comment type="caution">
    <text evidence="2">The sequence shown here is derived from an EMBL/GenBank/DDBJ whole genome shotgun (WGS) entry which is preliminary data.</text>
</comment>
<name>A0A815UHX7_9BILA</name>
<accession>A0A815UHX7</accession>
<feature type="compositionally biased region" description="Polar residues" evidence="1">
    <location>
        <begin position="49"/>
        <end position="59"/>
    </location>
</feature>
<organism evidence="2 3">
    <name type="scientific">Adineta steineri</name>
    <dbReference type="NCBI Taxonomy" id="433720"/>
    <lineage>
        <taxon>Eukaryota</taxon>
        <taxon>Metazoa</taxon>
        <taxon>Spiralia</taxon>
        <taxon>Gnathifera</taxon>
        <taxon>Rotifera</taxon>
        <taxon>Eurotatoria</taxon>
        <taxon>Bdelloidea</taxon>
        <taxon>Adinetida</taxon>
        <taxon>Adinetidae</taxon>
        <taxon>Adineta</taxon>
    </lineage>
</organism>
<reference evidence="2" key="1">
    <citation type="submission" date="2021-02" db="EMBL/GenBank/DDBJ databases">
        <authorList>
            <person name="Nowell W R."/>
        </authorList>
    </citation>
    <scope>NUCLEOTIDE SEQUENCE</scope>
</reference>
<dbReference type="Proteomes" id="UP000663891">
    <property type="component" value="Unassembled WGS sequence"/>
</dbReference>
<proteinExistence type="predicted"/>
<feature type="non-terminal residue" evidence="2">
    <location>
        <position position="1"/>
    </location>
</feature>
<feature type="compositionally biased region" description="Polar residues" evidence="1">
    <location>
        <begin position="66"/>
        <end position="76"/>
    </location>
</feature>
<sequence length="275" mass="30845">MPRRGHLSNPQEKEVIDLEWSKVIPSQGRGLEEKFQGTLWEYGKPKIPIQTTPDSSYTPSPDIPHQDSSSNEELRGFSSTEPLYLIPKTEVNQLHRHTRAYLKSLVQIPIIYQIPRSRFSQRRTQPYGDGETLTSNIDDLIIDTISEIRQPIIDIAHSETFEDPLDFQENSTVFNLSETQVGGSGPTSPPKTNPPLGSIPSPRLNFTFGGNMAANPRCLTINPLAIAGPQNDLPKNPDKLLPKFNPDDDILPKTHLDKFMLAMNIMNVQHEDVAC</sequence>
<evidence type="ECO:0000313" key="2">
    <source>
        <dbReference type="EMBL" id="CAF1517310.1"/>
    </source>
</evidence>
<feature type="region of interest" description="Disordered" evidence="1">
    <location>
        <begin position="45"/>
        <end position="76"/>
    </location>
</feature>
<protein>
    <submittedName>
        <fullName evidence="2">Uncharacterized protein</fullName>
    </submittedName>
</protein>
<evidence type="ECO:0000313" key="3">
    <source>
        <dbReference type="Proteomes" id="UP000663891"/>
    </source>
</evidence>
<gene>
    <name evidence="2" type="ORF">VCS650_LOCUS43100</name>
</gene>
<evidence type="ECO:0000256" key="1">
    <source>
        <dbReference type="SAM" id="MobiDB-lite"/>
    </source>
</evidence>
<dbReference type="EMBL" id="CAJNON010002820">
    <property type="protein sequence ID" value="CAF1517310.1"/>
    <property type="molecule type" value="Genomic_DNA"/>
</dbReference>